<dbReference type="Proteomes" id="UP000317043">
    <property type="component" value="Unassembled WGS sequence"/>
</dbReference>
<protein>
    <submittedName>
        <fullName evidence="6">TetR family transcriptional regulator</fullName>
    </submittedName>
</protein>
<dbReference type="PANTHER" id="PTHR30055">
    <property type="entry name" value="HTH-TYPE TRANSCRIPTIONAL REGULATOR RUTR"/>
    <property type="match status" value="1"/>
</dbReference>
<dbReference type="RefSeq" id="WP_142036586.1">
    <property type="nucleotide sequence ID" value="NZ_JBHTGS010000001.1"/>
</dbReference>
<comment type="caution">
    <text evidence="6">The sequence shown here is derived from an EMBL/GenBank/DDBJ whole genome shotgun (WGS) entry which is preliminary data.</text>
</comment>
<proteinExistence type="predicted"/>
<evidence type="ECO:0000313" key="6">
    <source>
        <dbReference type="EMBL" id="TQL75939.1"/>
    </source>
</evidence>
<keyword evidence="3" id="KW-0804">Transcription</keyword>
<dbReference type="OrthoDB" id="3186364at2"/>
<dbReference type="Pfam" id="PF00440">
    <property type="entry name" value="TetR_N"/>
    <property type="match status" value="1"/>
</dbReference>
<reference evidence="6 7" key="1">
    <citation type="submission" date="2019-06" db="EMBL/GenBank/DDBJ databases">
        <title>Sequencing the genomes of 1000 actinobacteria strains.</title>
        <authorList>
            <person name="Klenk H.-P."/>
        </authorList>
    </citation>
    <scope>NUCLEOTIDE SEQUENCE [LARGE SCALE GENOMIC DNA]</scope>
    <source>
        <strain evidence="6 7">DSM 45928</strain>
    </source>
</reference>
<sequence>MTPKSQKTRARIQQAAIELFLEQGVRETALWQIADRLNMTKPALYYYFSSRDELINSLIAPVVEQTEAALADLESNTDLTADRVLAWYFDINIEHRAFNLLVLRDLSLFTGSDLGQRVAGWRRRLVDLLVGADADLSAQARAVIALGGISDCVVMFTEADADELRTATLAAASAAMTGG</sequence>
<dbReference type="GO" id="GO:0000976">
    <property type="term" value="F:transcription cis-regulatory region binding"/>
    <property type="evidence" value="ECO:0007669"/>
    <property type="project" value="TreeGrafter"/>
</dbReference>
<dbReference type="InterPro" id="IPR009057">
    <property type="entry name" value="Homeodomain-like_sf"/>
</dbReference>
<keyword evidence="2 4" id="KW-0238">DNA-binding</keyword>
<dbReference type="PROSITE" id="PS50977">
    <property type="entry name" value="HTH_TETR_2"/>
    <property type="match status" value="1"/>
</dbReference>
<dbReference type="PANTHER" id="PTHR30055:SF234">
    <property type="entry name" value="HTH-TYPE TRANSCRIPTIONAL REGULATOR BETI"/>
    <property type="match status" value="1"/>
</dbReference>
<dbReference type="GO" id="GO:0003700">
    <property type="term" value="F:DNA-binding transcription factor activity"/>
    <property type="evidence" value="ECO:0007669"/>
    <property type="project" value="TreeGrafter"/>
</dbReference>
<dbReference type="SUPFAM" id="SSF46689">
    <property type="entry name" value="Homeodomain-like"/>
    <property type="match status" value="1"/>
</dbReference>
<dbReference type="AlphaFoldDB" id="A0A543ATQ4"/>
<feature type="DNA-binding region" description="H-T-H motif" evidence="4">
    <location>
        <begin position="29"/>
        <end position="48"/>
    </location>
</feature>
<keyword evidence="1" id="KW-0805">Transcription regulation</keyword>
<evidence type="ECO:0000256" key="3">
    <source>
        <dbReference type="ARBA" id="ARBA00023163"/>
    </source>
</evidence>
<keyword evidence="7" id="KW-1185">Reference proteome</keyword>
<evidence type="ECO:0000259" key="5">
    <source>
        <dbReference type="PROSITE" id="PS50977"/>
    </source>
</evidence>
<dbReference type="EMBL" id="VFOW01000001">
    <property type="protein sequence ID" value="TQL75939.1"/>
    <property type="molecule type" value="Genomic_DNA"/>
</dbReference>
<feature type="domain" description="HTH tetR-type" evidence="5">
    <location>
        <begin position="6"/>
        <end position="66"/>
    </location>
</feature>
<name>A0A543ATQ4_9ACTN</name>
<accession>A0A543ATQ4</accession>
<evidence type="ECO:0000256" key="1">
    <source>
        <dbReference type="ARBA" id="ARBA00023015"/>
    </source>
</evidence>
<dbReference type="InterPro" id="IPR050109">
    <property type="entry name" value="HTH-type_TetR-like_transc_reg"/>
</dbReference>
<dbReference type="PRINTS" id="PR00455">
    <property type="entry name" value="HTHTETR"/>
</dbReference>
<evidence type="ECO:0000256" key="2">
    <source>
        <dbReference type="ARBA" id="ARBA00023125"/>
    </source>
</evidence>
<dbReference type="InterPro" id="IPR001647">
    <property type="entry name" value="HTH_TetR"/>
</dbReference>
<gene>
    <name evidence="6" type="ORF">FB566_1457</name>
</gene>
<organism evidence="6 7">
    <name type="scientific">Stackebrandtia endophytica</name>
    <dbReference type="NCBI Taxonomy" id="1496996"/>
    <lineage>
        <taxon>Bacteria</taxon>
        <taxon>Bacillati</taxon>
        <taxon>Actinomycetota</taxon>
        <taxon>Actinomycetes</taxon>
        <taxon>Glycomycetales</taxon>
        <taxon>Glycomycetaceae</taxon>
        <taxon>Stackebrandtia</taxon>
    </lineage>
</organism>
<evidence type="ECO:0000256" key="4">
    <source>
        <dbReference type="PROSITE-ProRule" id="PRU00335"/>
    </source>
</evidence>
<dbReference type="InParanoid" id="A0A543ATQ4"/>
<dbReference type="Gene3D" id="1.10.357.10">
    <property type="entry name" value="Tetracycline Repressor, domain 2"/>
    <property type="match status" value="1"/>
</dbReference>
<evidence type="ECO:0000313" key="7">
    <source>
        <dbReference type="Proteomes" id="UP000317043"/>
    </source>
</evidence>